<evidence type="ECO:0000313" key="10">
    <source>
        <dbReference type="Proteomes" id="UP001497480"/>
    </source>
</evidence>
<keyword evidence="3 6" id="KW-0238">DNA-binding</keyword>
<comment type="function">
    <text evidence="1 6">Transcription factor that specifically binds AT-rich DNA sequences related to the nuclear matrix attachment regions (MARs).</text>
</comment>
<dbReference type="EMBL" id="CAXHTB010000020">
    <property type="protein sequence ID" value="CAL0326942.1"/>
    <property type="molecule type" value="Genomic_DNA"/>
</dbReference>
<proteinExistence type="predicted"/>
<dbReference type="InterPro" id="IPR017956">
    <property type="entry name" value="AT_hook_DNA-bd_motif"/>
</dbReference>
<feature type="domain" description="PPC" evidence="8">
    <location>
        <begin position="98"/>
        <end position="249"/>
    </location>
</feature>
<dbReference type="SUPFAM" id="SSF117856">
    <property type="entry name" value="AF0104/ALDC/Ptd012-like"/>
    <property type="match status" value="1"/>
</dbReference>
<dbReference type="Proteomes" id="UP001497480">
    <property type="component" value="Unassembled WGS sequence"/>
</dbReference>
<dbReference type="PANTHER" id="PTHR31500">
    <property type="entry name" value="AT-HOOK MOTIF NUCLEAR-LOCALIZED PROTEIN 9"/>
    <property type="match status" value="1"/>
</dbReference>
<evidence type="ECO:0000256" key="2">
    <source>
        <dbReference type="ARBA" id="ARBA00023015"/>
    </source>
</evidence>
<feature type="region of interest" description="Disordered" evidence="7">
    <location>
        <begin position="1"/>
        <end position="99"/>
    </location>
</feature>
<evidence type="ECO:0000313" key="9">
    <source>
        <dbReference type="EMBL" id="CAL0326942.1"/>
    </source>
</evidence>
<dbReference type="GO" id="GO:0003680">
    <property type="term" value="F:minor groove of adenine-thymine-rich DNA binding"/>
    <property type="evidence" value="ECO:0007669"/>
    <property type="project" value="UniProtKB-UniRule"/>
</dbReference>
<keyword evidence="2 6" id="KW-0805">Transcription regulation</keyword>
<dbReference type="InterPro" id="IPR039605">
    <property type="entry name" value="AHL"/>
</dbReference>
<reference evidence="9 10" key="1">
    <citation type="submission" date="2024-03" db="EMBL/GenBank/DDBJ databases">
        <authorList>
            <person name="Martinez-Hernandez J."/>
        </authorList>
    </citation>
    <scope>NUCLEOTIDE SEQUENCE [LARGE SCALE GENOMIC DNA]</scope>
</reference>
<evidence type="ECO:0000256" key="3">
    <source>
        <dbReference type="ARBA" id="ARBA00023125"/>
    </source>
</evidence>
<dbReference type="PANTHER" id="PTHR31500:SF57">
    <property type="entry name" value="AT-HOOK MOTIF NUCLEAR-LOCALIZED PROTEIN 10"/>
    <property type="match status" value="1"/>
</dbReference>
<dbReference type="GO" id="GO:0005634">
    <property type="term" value="C:nucleus"/>
    <property type="evidence" value="ECO:0007669"/>
    <property type="project" value="UniProtKB-SubCell"/>
</dbReference>
<comment type="domain">
    <text evidence="6">The PPC domain mediates interactions between AHL proteins.</text>
</comment>
<feature type="compositionally biased region" description="Polar residues" evidence="7">
    <location>
        <begin position="68"/>
        <end position="78"/>
    </location>
</feature>
<dbReference type="Pfam" id="PF03479">
    <property type="entry name" value="PCC"/>
    <property type="match status" value="1"/>
</dbReference>
<dbReference type="AlphaFoldDB" id="A0AAV1XYW7"/>
<name>A0AAV1XYW7_LUPLU</name>
<gene>
    <name evidence="9" type="ORF">LLUT_LOCUS28002</name>
</gene>
<dbReference type="CDD" id="cd11378">
    <property type="entry name" value="DUF296"/>
    <property type="match status" value="1"/>
</dbReference>
<evidence type="ECO:0000256" key="7">
    <source>
        <dbReference type="SAM" id="MobiDB-lite"/>
    </source>
</evidence>
<dbReference type="SMART" id="SM00384">
    <property type="entry name" value="AT_hook"/>
    <property type="match status" value="2"/>
</dbReference>
<protein>
    <recommendedName>
        <fullName evidence="6">AT-hook motif nuclear-localized protein</fullName>
    </recommendedName>
</protein>
<evidence type="ECO:0000256" key="5">
    <source>
        <dbReference type="ARBA" id="ARBA00023242"/>
    </source>
</evidence>
<evidence type="ECO:0000259" key="8">
    <source>
        <dbReference type="PROSITE" id="PS51742"/>
    </source>
</evidence>
<keyword evidence="4 6" id="KW-0804">Transcription</keyword>
<dbReference type="InterPro" id="IPR005175">
    <property type="entry name" value="PPC_dom"/>
</dbReference>
<feature type="compositionally biased region" description="Polar residues" evidence="7">
    <location>
        <begin position="40"/>
        <end position="51"/>
    </location>
</feature>
<comment type="caution">
    <text evidence="9">The sequence shown here is derived from an EMBL/GenBank/DDBJ whole genome shotgun (WGS) entry which is preliminary data.</text>
</comment>
<accession>A0AAV1XYW7</accession>
<comment type="subcellular location">
    <subcellularLocation>
        <location evidence="6">Nucleus</location>
    </subcellularLocation>
</comment>
<organism evidence="9 10">
    <name type="scientific">Lupinus luteus</name>
    <name type="common">European yellow lupine</name>
    <dbReference type="NCBI Taxonomy" id="3873"/>
    <lineage>
        <taxon>Eukaryota</taxon>
        <taxon>Viridiplantae</taxon>
        <taxon>Streptophyta</taxon>
        <taxon>Embryophyta</taxon>
        <taxon>Tracheophyta</taxon>
        <taxon>Spermatophyta</taxon>
        <taxon>Magnoliopsida</taxon>
        <taxon>eudicotyledons</taxon>
        <taxon>Gunneridae</taxon>
        <taxon>Pentapetalae</taxon>
        <taxon>rosids</taxon>
        <taxon>fabids</taxon>
        <taxon>Fabales</taxon>
        <taxon>Fabaceae</taxon>
        <taxon>Papilionoideae</taxon>
        <taxon>50 kb inversion clade</taxon>
        <taxon>genistoids sensu lato</taxon>
        <taxon>core genistoids</taxon>
        <taxon>Genisteae</taxon>
        <taxon>Lupinus</taxon>
    </lineage>
</organism>
<sequence length="249" mass="26450">MSHQHLNTLKPLEAPTTVPVPLGNLEPVKRKRGRPKKNDQNGSITTTSFAPTSLEHSESADTVPPATPFTTADASTSTVKKRGRPRGSINKQRDIKEPEVKSTHHVITVKAGECIWAKIMALSFDVNSNLCIITANGTISRATLRHPSSGSVTYEVYKHPILVMITWGQYDIITLGGSLLLLSDKSGSSHRSGGLNVSLFGPNGLVQGGVTGGLIASSTTQVVLLSFPGNYCSESELVNQPITSSAPLG</sequence>
<keyword evidence="10" id="KW-1185">Reference proteome</keyword>
<dbReference type="Pfam" id="PF02178">
    <property type="entry name" value="AT_hook"/>
    <property type="match status" value="2"/>
</dbReference>
<evidence type="ECO:0000256" key="4">
    <source>
        <dbReference type="ARBA" id="ARBA00023163"/>
    </source>
</evidence>
<keyword evidence="5 6" id="KW-0539">Nucleus</keyword>
<evidence type="ECO:0000256" key="6">
    <source>
        <dbReference type="RuleBase" id="RU367031"/>
    </source>
</evidence>
<evidence type="ECO:0000256" key="1">
    <source>
        <dbReference type="ARBA" id="ARBA00003687"/>
    </source>
</evidence>
<dbReference type="PROSITE" id="PS51742">
    <property type="entry name" value="PPC"/>
    <property type="match status" value="1"/>
</dbReference>
<dbReference type="Gene3D" id="3.30.1330.80">
    <property type="entry name" value="Hypothetical protein, similar to alpha- acetolactate decarboxylase, domain 2"/>
    <property type="match status" value="1"/>
</dbReference>